<dbReference type="PROSITE" id="PS00616">
    <property type="entry name" value="HIS_ACID_PHOSPHAT_1"/>
    <property type="match status" value="1"/>
</dbReference>
<evidence type="ECO:0000313" key="4">
    <source>
        <dbReference type="EMBL" id="ORJ24630.1"/>
    </source>
</evidence>
<keyword evidence="2" id="KW-0378">Hydrolase</keyword>
<dbReference type="SUPFAM" id="SSF53254">
    <property type="entry name" value="Phosphoglycerate mutase-like"/>
    <property type="match status" value="1"/>
</dbReference>
<protein>
    <submittedName>
        <fullName evidence="4">Phosphoanhydride phosphorylase</fullName>
    </submittedName>
</protein>
<dbReference type="PANTHER" id="PTHR11567">
    <property type="entry name" value="ACID PHOSPHATASE-RELATED"/>
    <property type="match status" value="1"/>
</dbReference>
<dbReference type="RefSeq" id="WP_084912871.1">
    <property type="nucleotide sequence ID" value="NZ_MRWE01000026.1"/>
</dbReference>
<keyword evidence="3" id="KW-0732">Signal</keyword>
<dbReference type="EMBL" id="MRWE01000026">
    <property type="protein sequence ID" value="ORJ24630.1"/>
    <property type="molecule type" value="Genomic_DNA"/>
</dbReference>
<dbReference type="Pfam" id="PF00328">
    <property type="entry name" value="His_Phos_2"/>
    <property type="match status" value="1"/>
</dbReference>
<dbReference type="InterPro" id="IPR000560">
    <property type="entry name" value="His_Pase_clade-2"/>
</dbReference>
<evidence type="ECO:0000256" key="1">
    <source>
        <dbReference type="ARBA" id="ARBA00005375"/>
    </source>
</evidence>
<dbReference type="Proteomes" id="UP000192536">
    <property type="component" value="Unassembled WGS sequence"/>
</dbReference>
<dbReference type="InterPro" id="IPR033379">
    <property type="entry name" value="Acid_Pase_AS"/>
</dbReference>
<evidence type="ECO:0000256" key="3">
    <source>
        <dbReference type="SAM" id="SignalP"/>
    </source>
</evidence>
<comment type="similarity">
    <text evidence="1">Belongs to the histidine acid phosphatase family.</text>
</comment>
<comment type="caution">
    <text evidence="4">The sequence shown here is derived from an EMBL/GenBank/DDBJ whole genome shotgun (WGS) entry which is preliminary data.</text>
</comment>
<dbReference type="PROSITE" id="PS00778">
    <property type="entry name" value="HIS_ACID_PHOSPHAT_2"/>
    <property type="match status" value="1"/>
</dbReference>
<evidence type="ECO:0000256" key="2">
    <source>
        <dbReference type="ARBA" id="ARBA00022801"/>
    </source>
</evidence>
<organism evidence="4 5">
    <name type="scientific">Rouxiella badensis</name>
    <dbReference type="NCBI Taxonomy" id="1646377"/>
    <lineage>
        <taxon>Bacteria</taxon>
        <taxon>Pseudomonadati</taxon>
        <taxon>Pseudomonadota</taxon>
        <taxon>Gammaproteobacteria</taxon>
        <taxon>Enterobacterales</taxon>
        <taxon>Yersiniaceae</taxon>
        <taxon>Rouxiella</taxon>
    </lineage>
</organism>
<reference evidence="4 5" key="1">
    <citation type="journal article" date="2017" name="Int. J. Syst. Evol. Microbiol.">
        <title>Rouxiella badensis sp. nov. and Rouxiella silvae sp. nov. isolated from peat bog soil in Germany and emendation of the genus description.</title>
        <authorList>
            <person name="Le Fleche-Mateos A."/>
            <person name="Kugler J.H."/>
            <person name="Hansen S.H."/>
            <person name="Syldatk C."/>
            <person name="Hausmann R."/>
            <person name="Lomprez F."/>
            <person name="Vandenbogaert M."/>
            <person name="Manuguerra J.C."/>
            <person name="Grimont P.A."/>
        </authorList>
    </citation>
    <scope>NUCLEOTIDE SEQUENCE [LARGE SCALE GENOMIC DNA]</scope>
    <source>
        <strain evidence="4 5">DSM 100043</strain>
    </source>
</reference>
<dbReference type="GO" id="GO:0030288">
    <property type="term" value="C:outer membrane-bounded periplasmic space"/>
    <property type="evidence" value="ECO:0007669"/>
    <property type="project" value="TreeGrafter"/>
</dbReference>
<feature type="signal peptide" evidence="3">
    <location>
        <begin position="1"/>
        <end position="25"/>
    </location>
</feature>
<proteinExistence type="inferred from homology"/>
<gene>
    <name evidence="4" type="ORF">BS640_15320</name>
</gene>
<dbReference type="AlphaFoldDB" id="A0A1X0WCW9"/>
<dbReference type="PANTHER" id="PTHR11567:SF110">
    <property type="entry name" value="2-PHOSPHOXYLOSE PHOSPHATASE 1"/>
    <property type="match status" value="1"/>
</dbReference>
<feature type="chain" id="PRO_5013094889" evidence="3">
    <location>
        <begin position="26"/>
        <end position="444"/>
    </location>
</feature>
<accession>A0A1X0WCW9</accession>
<dbReference type="GO" id="GO:0050308">
    <property type="term" value="F:sugar-phosphatase activity"/>
    <property type="evidence" value="ECO:0007669"/>
    <property type="project" value="TreeGrafter"/>
</dbReference>
<keyword evidence="5" id="KW-1185">Reference proteome</keyword>
<name>A0A1X0WCW9_9GAMM</name>
<evidence type="ECO:0000313" key="5">
    <source>
        <dbReference type="Proteomes" id="UP000192536"/>
    </source>
</evidence>
<sequence length="444" mass="48261">MSVKSLPLVVSALLAGLSFPLLSFADDAPATQNLQLQQAVILSRHGVRAPTKQTKKMEQVAAKDWPVWPVKFGYLTPRGEHLVTLMGGYYGEYFRKEGLISDKSCPANGAIFGWGDVDQRTRLTTQALLNGIAPGCHLDAHFQNDLKKADPLFHALKAKVCKLDEKTAQQAIEQQAGGSLSALDKTYAPQLQLMSNVLDYPHSAYCQKMQKKGQQCELGINMPSSVKVKVKVKENGTDASLKGAIGLSSTLAEIFLLQDAQGMTDPAWGNIKDQKTWQGLMALHNLQFSLMSGTPYLAKSNGTPILQAIDSALGAPEKPASGYTLPTGNKLLILGGHDTNIENVAGALGLNWSLDGQPDNTPPAGALVFERWQSRTSHQQYISLKMVYQTRDQMRSQQVLTLNNPPSSIAITLPGCENIGPNKLCAIKTFHQVMTKAQLPQCKI</sequence>
<dbReference type="InterPro" id="IPR050645">
    <property type="entry name" value="Histidine_acid_phosphatase"/>
</dbReference>
<dbReference type="STRING" id="1646377.BS640_15320"/>
<dbReference type="InterPro" id="IPR029033">
    <property type="entry name" value="His_PPase_superfam"/>
</dbReference>
<dbReference type="Gene3D" id="3.40.50.1240">
    <property type="entry name" value="Phosphoglycerate mutase-like"/>
    <property type="match status" value="2"/>
</dbReference>
<dbReference type="CDD" id="cd07061">
    <property type="entry name" value="HP_HAP_like"/>
    <property type="match status" value="1"/>
</dbReference>